<feature type="non-terminal residue" evidence="2">
    <location>
        <position position="1"/>
    </location>
</feature>
<comment type="caution">
    <text evidence="2">The sequence shown here is derived from an EMBL/GenBank/DDBJ whole genome shotgun (WGS) entry which is preliminary data.</text>
</comment>
<evidence type="ECO:0000313" key="3">
    <source>
        <dbReference type="Proteomes" id="UP000265520"/>
    </source>
</evidence>
<organism evidence="2 3">
    <name type="scientific">Trifolium medium</name>
    <dbReference type="NCBI Taxonomy" id="97028"/>
    <lineage>
        <taxon>Eukaryota</taxon>
        <taxon>Viridiplantae</taxon>
        <taxon>Streptophyta</taxon>
        <taxon>Embryophyta</taxon>
        <taxon>Tracheophyta</taxon>
        <taxon>Spermatophyta</taxon>
        <taxon>Magnoliopsida</taxon>
        <taxon>eudicotyledons</taxon>
        <taxon>Gunneridae</taxon>
        <taxon>Pentapetalae</taxon>
        <taxon>rosids</taxon>
        <taxon>fabids</taxon>
        <taxon>Fabales</taxon>
        <taxon>Fabaceae</taxon>
        <taxon>Papilionoideae</taxon>
        <taxon>50 kb inversion clade</taxon>
        <taxon>NPAAA clade</taxon>
        <taxon>Hologalegina</taxon>
        <taxon>IRL clade</taxon>
        <taxon>Trifolieae</taxon>
        <taxon>Trifolium</taxon>
    </lineage>
</organism>
<feature type="region of interest" description="Disordered" evidence="1">
    <location>
        <begin position="1"/>
        <end position="25"/>
    </location>
</feature>
<protein>
    <submittedName>
        <fullName evidence="2">Uncharacterized protein</fullName>
    </submittedName>
</protein>
<dbReference type="AlphaFoldDB" id="A0A392RMM5"/>
<evidence type="ECO:0000256" key="1">
    <source>
        <dbReference type="SAM" id="MobiDB-lite"/>
    </source>
</evidence>
<keyword evidence="3" id="KW-1185">Reference proteome</keyword>
<evidence type="ECO:0000313" key="2">
    <source>
        <dbReference type="EMBL" id="MCI37888.1"/>
    </source>
</evidence>
<dbReference type="EMBL" id="LXQA010249474">
    <property type="protein sequence ID" value="MCI37888.1"/>
    <property type="molecule type" value="Genomic_DNA"/>
</dbReference>
<name>A0A392RMM5_9FABA</name>
<reference evidence="2 3" key="1">
    <citation type="journal article" date="2018" name="Front. Plant Sci.">
        <title>Red Clover (Trifolium pratense) and Zigzag Clover (T. medium) - A Picture of Genomic Similarities and Differences.</title>
        <authorList>
            <person name="Dluhosova J."/>
            <person name="Istvanek J."/>
            <person name="Nedelnik J."/>
            <person name="Repkova J."/>
        </authorList>
    </citation>
    <scope>NUCLEOTIDE SEQUENCE [LARGE SCALE GENOMIC DNA]</scope>
    <source>
        <strain evidence="3">cv. 10/8</strain>
        <tissue evidence="2">Leaf</tissue>
    </source>
</reference>
<feature type="compositionally biased region" description="Low complexity" evidence="1">
    <location>
        <begin position="7"/>
        <end position="25"/>
    </location>
</feature>
<dbReference type="Proteomes" id="UP000265520">
    <property type="component" value="Unassembled WGS sequence"/>
</dbReference>
<proteinExistence type="predicted"/>
<accession>A0A392RMM5</accession>
<sequence>GKATAVTTNSSNDDGNNDGKTTTRTVITRQQQRPFQPVQWPDLCNNMPTKRRLQLTVIA</sequence>